<comment type="caution">
    <text evidence="2">The sequence shown here is derived from an EMBL/GenBank/DDBJ whole genome shotgun (WGS) entry which is preliminary data.</text>
</comment>
<organism evidence="2 3">
    <name type="scientific">Aquiflexum gelatinilyticum</name>
    <dbReference type="NCBI Taxonomy" id="2961943"/>
    <lineage>
        <taxon>Bacteria</taxon>
        <taxon>Pseudomonadati</taxon>
        <taxon>Bacteroidota</taxon>
        <taxon>Cytophagia</taxon>
        <taxon>Cytophagales</taxon>
        <taxon>Cyclobacteriaceae</taxon>
        <taxon>Aquiflexum</taxon>
    </lineage>
</organism>
<evidence type="ECO:0000313" key="2">
    <source>
        <dbReference type="EMBL" id="MCR9015178.1"/>
    </source>
</evidence>
<feature type="signal peptide" evidence="1">
    <location>
        <begin position="1"/>
        <end position="22"/>
    </location>
</feature>
<evidence type="ECO:0008006" key="4">
    <source>
        <dbReference type="Google" id="ProtNLM"/>
    </source>
</evidence>
<proteinExistence type="predicted"/>
<gene>
    <name evidence="2" type="ORF">NU887_09035</name>
</gene>
<sequence>MKKSILFLAVLISLAFVNESMAQYNTGIGLRLGSGNGITVKHFIQNGAAIEGILYTRWQGFIITGLYEVHKDIDGAKGLQWFYGGGAHIGSWNSTKRNTPWGDNGTSSTVVGLDGIIGLDYKFDNAPINLSLDWKPAFNISDNGGLWWDEVALSVRFAF</sequence>
<keyword evidence="3" id="KW-1185">Reference proteome</keyword>
<evidence type="ECO:0000256" key="1">
    <source>
        <dbReference type="SAM" id="SignalP"/>
    </source>
</evidence>
<feature type="chain" id="PRO_5040852189" description="Outer membrane protein beta-barrel domain-containing protein" evidence="1">
    <location>
        <begin position="23"/>
        <end position="159"/>
    </location>
</feature>
<accession>A0A9X2P6F5</accession>
<dbReference type="EMBL" id="JANSUY010000004">
    <property type="protein sequence ID" value="MCR9015178.1"/>
    <property type="molecule type" value="Genomic_DNA"/>
</dbReference>
<name>A0A9X2P6F5_9BACT</name>
<dbReference type="RefSeq" id="WP_258423034.1">
    <property type="nucleotide sequence ID" value="NZ_JANAEZ010000002.1"/>
</dbReference>
<keyword evidence="1" id="KW-0732">Signal</keyword>
<reference evidence="2" key="1">
    <citation type="submission" date="2022-08" db="EMBL/GenBank/DDBJ databases">
        <authorList>
            <person name="Zhang D."/>
        </authorList>
    </citation>
    <scope>NUCLEOTIDE SEQUENCE</scope>
    <source>
        <strain evidence="2">XJ19-11</strain>
    </source>
</reference>
<protein>
    <recommendedName>
        <fullName evidence="4">Outer membrane protein beta-barrel domain-containing protein</fullName>
    </recommendedName>
</protein>
<evidence type="ECO:0000313" key="3">
    <source>
        <dbReference type="Proteomes" id="UP001142175"/>
    </source>
</evidence>
<dbReference type="Proteomes" id="UP001142175">
    <property type="component" value="Unassembled WGS sequence"/>
</dbReference>
<dbReference type="AlphaFoldDB" id="A0A9X2P6F5"/>